<dbReference type="InterPro" id="IPR052366">
    <property type="entry name" value="GTP_Pyrophosphokinase"/>
</dbReference>
<evidence type="ECO:0000256" key="1">
    <source>
        <dbReference type="ARBA" id="ARBA00004976"/>
    </source>
</evidence>
<dbReference type="InterPro" id="IPR007685">
    <property type="entry name" value="RelA_SpoT"/>
</dbReference>
<dbReference type="PANTHER" id="PTHR47837:SF2">
    <property type="entry name" value="GTP PYROPHOSPHOKINASE YWAC"/>
    <property type="match status" value="1"/>
</dbReference>
<keyword evidence="4" id="KW-0808">Transferase</keyword>
<dbReference type="UniPathway" id="UPA00908">
    <property type="reaction ID" value="UER00884"/>
</dbReference>
<evidence type="ECO:0000313" key="4">
    <source>
        <dbReference type="EMBL" id="RTE05532.1"/>
    </source>
</evidence>
<evidence type="ECO:0000259" key="3">
    <source>
        <dbReference type="SMART" id="SM00954"/>
    </source>
</evidence>
<proteinExistence type="predicted"/>
<dbReference type="Pfam" id="PF04607">
    <property type="entry name" value="RelA_SpoT"/>
    <property type="match status" value="1"/>
</dbReference>
<organism evidence="4 5">
    <name type="scientific">Paenibacillus whitsoniae</name>
    <dbReference type="NCBI Taxonomy" id="2496558"/>
    <lineage>
        <taxon>Bacteria</taxon>
        <taxon>Bacillati</taxon>
        <taxon>Bacillota</taxon>
        <taxon>Bacilli</taxon>
        <taxon>Bacillales</taxon>
        <taxon>Paenibacillaceae</taxon>
        <taxon>Paenibacillus</taxon>
    </lineage>
</organism>
<sequence>MLSTLSMQDLKNFKHELTRFMMTYKFALDEMETRIEILVQEFEMLHEYNPIEHTKSRLKSPESIIQKLYRKGGDLSFDGIRGNVKDIAGLRITCSFVSDIYVLSDMLKNQSDLHLLSEKDYIKHPKPNGYQSLHLLIEVPVHMSDRTERVCMEVQIRTVAMDFWASLEHKIFYKFKEGNQAVPQRLLQELKQAADVAAKLDEQMERLHREIDEIQAEQSDEAADSLNRIIINNQQFALPKALMSALMNNDGDEDKS</sequence>
<keyword evidence="4" id="KW-0418">Kinase</keyword>
<dbReference type="SMART" id="SM00954">
    <property type="entry name" value="RelA_SpoT"/>
    <property type="match status" value="1"/>
</dbReference>
<feature type="coiled-coil region" evidence="2">
    <location>
        <begin position="190"/>
        <end position="224"/>
    </location>
</feature>
<dbReference type="InterPro" id="IPR043519">
    <property type="entry name" value="NT_sf"/>
</dbReference>
<dbReference type="GO" id="GO:0015970">
    <property type="term" value="P:guanosine tetraphosphate biosynthetic process"/>
    <property type="evidence" value="ECO:0007669"/>
    <property type="project" value="UniProtKB-UniPathway"/>
</dbReference>
<comment type="caution">
    <text evidence="4">The sequence shown here is derived from an EMBL/GenBank/DDBJ whole genome shotgun (WGS) entry which is preliminary data.</text>
</comment>
<dbReference type="GO" id="GO:0016301">
    <property type="term" value="F:kinase activity"/>
    <property type="evidence" value="ECO:0007669"/>
    <property type="project" value="UniProtKB-KW"/>
</dbReference>
<dbReference type="OrthoDB" id="9789634at2"/>
<comment type="pathway">
    <text evidence="1">Purine metabolism; ppGpp biosynthesis; ppGpp from GTP: step 1/2.</text>
</comment>
<feature type="domain" description="RelA/SpoT" evidence="3">
    <location>
        <begin position="56"/>
        <end position="179"/>
    </location>
</feature>
<dbReference type="CDD" id="cd05399">
    <property type="entry name" value="NT_Rel-Spo_like"/>
    <property type="match status" value="1"/>
</dbReference>
<evidence type="ECO:0000256" key="2">
    <source>
        <dbReference type="SAM" id="Coils"/>
    </source>
</evidence>
<dbReference type="PANTHER" id="PTHR47837">
    <property type="entry name" value="GTP PYROPHOSPHOKINASE YJBM"/>
    <property type="match status" value="1"/>
</dbReference>
<evidence type="ECO:0000313" key="5">
    <source>
        <dbReference type="Proteomes" id="UP000276128"/>
    </source>
</evidence>
<keyword evidence="2" id="KW-0175">Coiled coil</keyword>
<dbReference type="EMBL" id="RXHU01000082">
    <property type="protein sequence ID" value="RTE05532.1"/>
    <property type="molecule type" value="Genomic_DNA"/>
</dbReference>
<dbReference type="Gene3D" id="1.10.287.860">
    <property type="entry name" value="Nucleotidyltransferase"/>
    <property type="match status" value="1"/>
</dbReference>
<accession>A0A3S0C693</accession>
<dbReference type="AlphaFoldDB" id="A0A3S0C693"/>
<reference evidence="4 5" key="1">
    <citation type="submission" date="2018-12" db="EMBL/GenBank/DDBJ databases">
        <title>Bacillus ochoae sp. nov., Paenibacillus whitsoniae sp. nov., Paenibacillus spiritus sp. nov. Isolated from the Mars Exploration Rover during spacecraft assembly.</title>
        <authorList>
            <person name="Seuylemezian A."/>
            <person name="Vaishampayan P."/>
        </authorList>
    </citation>
    <scope>NUCLEOTIDE SEQUENCE [LARGE SCALE GENOMIC DNA]</scope>
    <source>
        <strain evidence="4 5">MER 54</strain>
    </source>
</reference>
<dbReference type="RefSeq" id="WP_126144003.1">
    <property type="nucleotide sequence ID" value="NZ_RXHU01000082.1"/>
</dbReference>
<gene>
    <name evidence="4" type="ORF">EJQ19_24575</name>
</gene>
<dbReference type="Proteomes" id="UP000276128">
    <property type="component" value="Unassembled WGS sequence"/>
</dbReference>
<keyword evidence="5" id="KW-1185">Reference proteome</keyword>
<protein>
    <submittedName>
        <fullName evidence="4">GTP pyrophosphokinase family protein</fullName>
    </submittedName>
</protein>
<dbReference type="SUPFAM" id="SSF81301">
    <property type="entry name" value="Nucleotidyltransferase"/>
    <property type="match status" value="1"/>
</dbReference>
<name>A0A3S0C693_9BACL</name>
<dbReference type="Gene3D" id="3.30.460.10">
    <property type="entry name" value="Beta Polymerase, domain 2"/>
    <property type="match status" value="1"/>
</dbReference>